<gene>
    <name evidence="3" type="ORF">Acr_00g0076760</name>
</gene>
<dbReference type="AlphaFoldDB" id="A0A7J0DTE3"/>
<organism evidence="3 4">
    <name type="scientific">Actinidia rufa</name>
    <dbReference type="NCBI Taxonomy" id="165716"/>
    <lineage>
        <taxon>Eukaryota</taxon>
        <taxon>Viridiplantae</taxon>
        <taxon>Streptophyta</taxon>
        <taxon>Embryophyta</taxon>
        <taxon>Tracheophyta</taxon>
        <taxon>Spermatophyta</taxon>
        <taxon>Magnoliopsida</taxon>
        <taxon>eudicotyledons</taxon>
        <taxon>Gunneridae</taxon>
        <taxon>Pentapetalae</taxon>
        <taxon>asterids</taxon>
        <taxon>Ericales</taxon>
        <taxon>Actinidiaceae</taxon>
        <taxon>Actinidia</taxon>
    </lineage>
</organism>
<evidence type="ECO:0000313" key="3">
    <source>
        <dbReference type="EMBL" id="GFS41856.1"/>
    </source>
</evidence>
<keyword evidence="4" id="KW-1185">Reference proteome</keyword>
<dbReference type="PANTHER" id="PTHR47281:SF1">
    <property type="entry name" value="OS09G0557700 PROTEIN"/>
    <property type="match status" value="1"/>
</dbReference>
<evidence type="ECO:0000259" key="2">
    <source>
        <dbReference type="PROSITE" id="PS51549"/>
    </source>
</evidence>
<evidence type="ECO:0000313" key="4">
    <source>
        <dbReference type="Proteomes" id="UP000585474"/>
    </source>
</evidence>
<reference evidence="4" key="1">
    <citation type="submission" date="2019-07" db="EMBL/GenBank/DDBJ databases">
        <title>De Novo Assembly of kiwifruit Actinidia rufa.</title>
        <authorList>
            <person name="Sugita-Konishi S."/>
            <person name="Sato K."/>
            <person name="Mori E."/>
            <person name="Abe Y."/>
            <person name="Kisaki G."/>
            <person name="Hamano K."/>
            <person name="Suezawa K."/>
            <person name="Otani M."/>
            <person name="Fukuda T."/>
            <person name="Manabe T."/>
            <person name="Gomi K."/>
            <person name="Tabuchi M."/>
            <person name="Akimitsu K."/>
            <person name="Kataoka I."/>
        </authorList>
    </citation>
    <scope>NUCLEOTIDE SEQUENCE [LARGE SCALE GENOMIC DNA]</scope>
    <source>
        <strain evidence="4">cv. Fuchu</strain>
    </source>
</reference>
<dbReference type="InterPro" id="IPR045879">
    <property type="entry name" value="B561A"/>
</dbReference>
<name>A0A7J0DTE3_9ERIC</name>
<dbReference type="InterPro" id="IPR019545">
    <property type="entry name" value="DM13_domain"/>
</dbReference>
<protein>
    <submittedName>
        <fullName evidence="3">DOMON domain-containing protein</fullName>
    </submittedName>
</protein>
<feature type="domain" description="DM13" evidence="2">
    <location>
        <begin position="36"/>
        <end position="163"/>
    </location>
</feature>
<keyword evidence="1" id="KW-0732">Signal</keyword>
<accession>A0A7J0DTE3</accession>
<feature type="chain" id="PRO_5029486752" evidence="1">
    <location>
        <begin position="23"/>
        <end position="230"/>
    </location>
</feature>
<dbReference type="EMBL" id="BJWL01000386">
    <property type="protein sequence ID" value="GFS41856.1"/>
    <property type="molecule type" value="Genomic_DNA"/>
</dbReference>
<comment type="caution">
    <text evidence="3">The sequence shown here is derived from an EMBL/GenBank/DDBJ whole genome shotgun (WGS) entry which is preliminary data.</text>
</comment>
<sequence length="230" mass="25944">MARASLLFLGFLFHWILPCCYSDSGPNCPKTNTSLLNFESEFVMLQHQLRGVFELIDDCSFRVSEFDMLQGSDVRWWGAIRDDFTNLTTGFGRLPFGICPRRQTLGMCSIEQFEKWVGGFCPIAFPGCWVRWTLKDEDGVIDIGLEAATGNQNYMAFGWADPNSSSKPMVGADVTIQIQLPDSCFRGHGGTLKGADKVTEHFALYMRVLLVCSKLKFLDILFWTDAIYTV</sequence>
<dbReference type="PROSITE" id="PS51549">
    <property type="entry name" value="DM13"/>
    <property type="match status" value="1"/>
</dbReference>
<feature type="signal peptide" evidence="1">
    <location>
        <begin position="1"/>
        <end position="22"/>
    </location>
</feature>
<dbReference type="OrthoDB" id="2448405at2759"/>
<dbReference type="Proteomes" id="UP000585474">
    <property type="component" value="Unassembled WGS sequence"/>
</dbReference>
<proteinExistence type="predicted"/>
<evidence type="ECO:0000256" key="1">
    <source>
        <dbReference type="SAM" id="SignalP"/>
    </source>
</evidence>
<dbReference type="PANTHER" id="PTHR47281">
    <property type="entry name" value="OS09G0557700 PROTEIN"/>
    <property type="match status" value="1"/>
</dbReference>